<feature type="region of interest" description="Disordered" evidence="2">
    <location>
        <begin position="1"/>
        <end position="42"/>
    </location>
</feature>
<comment type="caution">
    <text evidence="4">The sequence shown here is derived from an EMBL/GenBank/DDBJ whole genome shotgun (WGS) entry which is preliminary data.</text>
</comment>
<dbReference type="PANTHER" id="PTHR45809:SF3">
    <property type="entry name" value="VIRAL IAP-ASSOCIATED FACTOR HOMOLOG"/>
    <property type="match status" value="1"/>
</dbReference>
<dbReference type="InterPro" id="IPR051498">
    <property type="entry name" value="Phosducin-like_chap/apop_reg"/>
</dbReference>
<organism evidence="4 5">
    <name type="scientific">Ephemerocybe angulata</name>
    <dbReference type="NCBI Taxonomy" id="980116"/>
    <lineage>
        <taxon>Eukaryota</taxon>
        <taxon>Fungi</taxon>
        <taxon>Dikarya</taxon>
        <taxon>Basidiomycota</taxon>
        <taxon>Agaricomycotina</taxon>
        <taxon>Agaricomycetes</taxon>
        <taxon>Agaricomycetidae</taxon>
        <taxon>Agaricales</taxon>
        <taxon>Agaricineae</taxon>
        <taxon>Psathyrellaceae</taxon>
        <taxon>Ephemerocybe</taxon>
    </lineage>
</organism>
<dbReference type="InterPro" id="IPR024253">
    <property type="entry name" value="Phosducin_thioredoxin-like_dom"/>
</dbReference>
<dbReference type="InterPro" id="IPR036249">
    <property type="entry name" value="Thioredoxin-like_sf"/>
</dbReference>
<evidence type="ECO:0000259" key="3">
    <source>
        <dbReference type="Pfam" id="PF02114"/>
    </source>
</evidence>
<dbReference type="OrthoDB" id="45518at2759"/>
<dbReference type="SUPFAM" id="SSF52833">
    <property type="entry name" value="Thioredoxin-like"/>
    <property type="match status" value="1"/>
</dbReference>
<dbReference type="GO" id="GO:0006457">
    <property type="term" value="P:protein folding"/>
    <property type="evidence" value="ECO:0007669"/>
    <property type="project" value="TreeGrafter"/>
</dbReference>
<reference evidence="4 5" key="1">
    <citation type="journal article" date="2020" name="ISME J.">
        <title>Uncovering the hidden diversity of litter-decomposition mechanisms in mushroom-forming fungi.</title>
        <authorList>
            <person name="Floudas D."/>
            <person name="Bentzer J."/>
            <person name="Ahren D."/>
            <person name="Johansson T."/>
            <person name="Persson P."/>
            <person name="Tunlid A."/>
        </authorList>
    </citation>
    <scope>NUCLEOTIDE SEQUENCE [LARGE SCALE GENOMIC DNA]</scope>
    <source>
        <strain evidence="4 5">CBS 175.51</strain>
    </source>
</reference>
<name>A0A8H5BJL4_9AGAR</name>
<dbReference type="Pfam" id="PF02114">
    <property type="entry name" value="Phosducin"/>
    <property type="match status" value="1"/>
</dbReference>
<feature type="compositionally biased region" description="Polar residues" evidence="2">
    <location>
        <begin position="240"/>
        <end position="253"/>
    </location>
</feature>
<dbReference type="Proteomes" id="UP000541558">
    <property type="component" value="Unassembled WGS sequence"/>
</dbReference>
<evidence type="ECO:0000313" key="4">
    <source>
        <dbReference type="EMBL" id="KAF5324480.1"/>
    </source>
</evidence>
<dbReference type="EMBL" id="JAACJK010000164">
    <property type="protein sequence ID" value="KAF5324480.1"/>
    <property type="molecule type" value="Genomic_DNA"/>
</dbReference>
<dbReference type="PANTHER" id="PTHR45809">
    <property type="entry name" value="VIRAL IAP-ASSOCIATED FACTOR HOMOLOG"/>
    <property type="match status" value="1"/>
</dbReference>
<keyword evidence="5" id="KW-1185">Reference proteome</keyword>
<evidence type="ECO:0000256" key="1">
    <source>
        <dbReference type="ARBA" id="ARBA00009686"/>
    </source>
</evidence>
<feature type="domain" description="Phosducin" evidence="3">
    <location>
        <begin position="50"/>
        <end position="189"/>
    </location>
</feature>
<dbReference type="Gene3D" id="3.40.30.10">
    <property type="entry name" value="Glutaredoxin"/>
    <property type="match status" value="1"/>
</dbReference>
<accession>A0A8H5BJL4</accession>
<evidence type="ECO:0000313" key="5">
    <source>
        <dbReference type="Proteomes" id="UP000541558"/>
    </source>
</evidence>
<dbReference type="GO" id="GO:0005737">
    <property type="term" value="C:cytoplasm"/>
    <property type="evidence" value="ECO:0007669"/>
    <property type="project" value="TreeGrafter"/>
</dbReference>
<comment type="similarity">
    <text evidence="1">Belongs to the phosducin family.</text>
</comment>
<gene>
    <name evidence="4" type="ORF">D9611_004192</name>
</gene>
<protein>
    <recommendedName>
        <fullName evidence="3">Phosducin domain-containing protein</fullName>
    </recommendedName>
</protein>
<evidence type="ECO:0000256" key="2">
    <source>
        <dbReference type="SAM" id="MobiDB-lite"/>
    </source>
</evidence>
<feature type="compositionally biased region" description="Acidic residues" evidence="2">
    <location>
        <begin position="228"/>
        <end position="239"/>
    </location>
</feature>
<feature type="region of interest" description="Disordered" evidence="2">
    <location>
        <begin position="219"/>
        <end position="277"/>
    </location>
</feature>
<dbReference type="AlphaFoldDB" id="A0A8H5BJL4"/>
<proteinExistence type="inferred from homology"/>
<sequence>MSINPNEDTEFNDALRKHGILPPLEPKERTPSPPPSPTFDDLINSSTLAELQRMGEVTKDDEQERAIESLRRHRLAQARREDHAARFGRVYPIGREDYTREVTDASRTDAEDDDNERGTGVICFLYKDGLPRSDRTFNHIRTLAAKYPRTKFVSIVGDKCIPDLPDSRVPMIIVYRKGEIRNQIVAWGADRNREQEELEAILLMSGTLDVSEASLMQHAEARDREDNLSDEDEDFDEDYSTSTRSRLATTGTVNARAPKNIRGPARKGDDSDSDFDI</sequence>